<feature type="compositionally biased region" description="Basic and acidic residues" evidence="3">
    <location>
        <begin position="280"/>
        <end position="325"/>
    </location>
</feature>
<comment type="caution">
    <text evidence="4">The sequence shown here is derived from an EMBL/GenBank/DDBJ whole genome shotgun (WGS) entry which is preliminary data.</text>
</comment>
<dbReference type="InterPro" id="IPR032675">
    <property type="entry name" value="LRR_dom_sf"/>
</dbReference>
<dbReference type="AlphaFoldDB" id="A0A086JA92"/>
<evidence type="ECO:0000256" key="2">
    <source>
        <dbReference type="ARBA" id="ARBA00022737"/>
    </source>
</evidence>
<dbReference type="PANTHER" id="PTHR18849:SF0">
    <property type="entry name" value="CILIA- AND FLAGELLA-ASSOCIATED PROTEIN 410-RELATED"/>
    <property type="match status" value="1"/>
</dbReference>
<evidence type="ECO:0000256" key="3">
    <source>
        <dbReference type="SAM" id="MobiDB-lite"/>
    </source>
</evidence>
<name>A0A086JA92_TOXGO</name>
<dbReference type="VEuPathDB" id="ToxoDB:TGP89_251940"/>
<evidence type="ECO:0000313" key="5">
    <source>
        <dbReference type="Proteomes" id="UP000028828"/>
    </source>
</evidence>
<reference evidence="4 5" key="1">
    <citation type="submission" date="2014-03" db="EMBL/GenBank/DDBJ databases">
        <authorList>
            <person name="Sibley D."/>
            <person name="Venepally P."/>
            <person name="Karamycheva S."/>
            <person name="Hadjithomas M."/>
            <person name="Khan A."/>
            <person name="Brunk B."/>
            <person name="Roos D."/>
            <person name="Caler E."/>
            <person name="Lorenzi H."/>
        </authorList>
    </citation>
    <scope>NUCLEOTIDE SEQUENCE [LARGE SCALE GENOMIC DNA]</scope>
    <source>
        <strain evidence="5">p89</strain>
    </source>
</reference>
<protein>
    <submittedName>
        <fullName evidence="4">Leucine rich repeat-containing protein</fullName>
    </submittedName>
</protein>
<dbReference type="Gene3D" id="3.80.10.10">
    <property type="entry name" value="Ribonuclease Inhibitor"/>
    <property type="match status" value="2"/>
</dbReference>
<dbReference type="PANTHER" id="PTHR18849">
    <property type="entry name" value="LEUCINE RICH REPEAT PROTEIN"/>
    <property type="match status" value="1"/>
</dbReference>
<organism evidence="4 5">
    <name type="scientific">Toxoplasma gondii p89</name>
    <dbReference type="NCBI Taxonomy" id="943119"/>
    <lineage>
        <taxon>Eukaryota</taxon>
        <taxon>Sar</taxon>
        <taxon>Alveolata</taxon>
        <taxon>Apicomplexa</taxon>
        <taxon>Conoidasida</taxon>
        <taxon>Coccidia</taxon>
        <taxon>Eucoccidiorida</taxon>
        <taxon>Eimeriorina</taxon>
        <taxon>Sarcocystidae</taxon>
        <taxon>Toxoplasma</taxon>
    </lineage>
</organism>
<feature type="region of interest" description="Disordered" evidence="3">
    <location>
        <begin position="269"/>
        <end position="325"/>
    </location>
</feature>
<gene>
    <name evidence="4" type="ORF">TGP89_251940</name>
</gene>
<evidence type="ECO:0000313" key="4">
    <source>
        <dbReference type="EMBL" id="KFG29060.1"/>
    </source>
</evidence>
<proteinExistence type="predicted"/>
<sequence length="325" mass="35958">MAKTKREKKKQDPVAADQVLLSGEILNSSISEVARTVDGSGYAFVRLNCSGKNITKIPEEISTYVHLRYIDVSDNHLDDILPLTKLPYVLSLNAARNNIIDISCLADETCLPSCAVLNLSNNSISTLCTIALPHLAKLTLDGNPFVSFEGVDRLPESLTHLSMRDTHLSTLAHLPSLLNLAYLSLAYCRIESLTDVSMLGALKVLDISGIRLPDFGSLKVLLLLPSLQELTVSSIDPGMSDEDFRQEILVILRRLHKLNGVDVTPEEKKRAKAVKLHRKREQEKAEEQKRIHEEEEAGHEPEKEPADEDSHAGADVADDKQEQDA</sequence>
<dbReference type="SUPFAM" id="SSF52058">
    <property type="entry name" value="L domain-like"/>
    <property type="match status" value="1"/>
</dbReference>
<keyword evidence="1" id="KW-0433">Leucine-rich repeat</keyword>
<evidence type="ECO:0000256" key="1">
    <source>
        <dbReference type="ARBA" id="ARBA00022614"/>
    </source>
</evidence>
<feature type="compositionally biased region" description="Basic residues" evidence="3">
    <location>
        <begin position="270"/>
        <end position="279"/>
    </location>
</feature>
<accession>A0A086JA92</accession>
<dbReference type="OrthoDB" id="271226at2759"/>
<dbReference type="PROSITE" id="PS51450">
    <property type="entry name" value="LRR"/>
    <property type="match status" value="1"/>
</dbReference>
<keyword evidence="2" id="KW-0677">Repeat</keyword>
<dbReference type="Proteomes" id="UP000028828">
    <property type="component" value="Unassembled WGS sequence"/>
</dbReference>
<dbReference type="EMBL" id="AEYI02002236">
    <property type="protein sequence ID" value="KFG29060.1"/>
    <property type="molecule type" value="Genomic_DNA"/>
</dbReference>
<dbReference type="InterPro" id="IPR001611">
    <property type="entry name" value="Leu-rich_rpt"/>
</dbReference>